<accession>A0ABX8B775</accession>
<dbReference type="PANTHER" id="PTHR43615:SF1">
    <property type="entry name" value="PPDK_N DOMAIN-CONTAINING PROTEIN"/>
    <property type="match status" value="1"/>
</dbReference>
<dbReference type="InterPro" id="IPR051549">
    <property type="entry name" value="PEP_Utilizing_Enz"/>
</dbReference>
<evidence type="ECO:0000259" key="1">
    <source>
        <dbReference type="Pfam" id="PF00391"/>
    </source>
</evidence>
<dbReference type="InterPro" id="IPR013815">
    <property type="entry name" value="ATP_grasp_subdomain_1"/>
</dbReference>
<dbReference type="Pfam" id="PF00391">
    <property type="entry name" value="PEP-utilizers"/>
    <property type="match status" value="1"/>
</dbReference>
<dbReference type="Gene3D" id="3.30.470.20">
    <property type="entry name" value="ATP-grasp fold, B domain"/>
    <property type="match status" value="1"/>
</dbReference>
<reference evidence="3 4" key="1">
    <citation type="submission" date="2021-03" db="EMBL/GenBank/DDBJ databases">
        <title>Genomic and phenotypic characterization of Chloracidobacterium isolates provides evidence for multiple species.</title>
        <authorList>
            <person name="Saini M.K."/>
            <person name="Costas A.M.G."/>
            <person name="Tank M."/>
            <person name="Bryant D.A."/>
        </authorList>
    </citation>
    <scope>NUCLEOTIDE SEQUENCE [LARGE SCALE GENOMIC DNA]</scope>
    <source>
        <strain evidence="3 4">N</strain>
    </source>
</reference>
<sequence>MPETGNFVVWLGRSPWPTRVGPKADYLHRAKAAGLPVPPGVLVLEEVLTHGLDQRWIQNTEEGFVIADREALQKTLDLPPVASRVAVRSAFSREDGESQSLAGCFASFLNVPSPEVWPAVCRVWHSSRRLDAPCRRDVLIMAMVDARHAGVAVTETSHEDDLVNVTEGLGDRLVSGLVAGETLHLPKLRAFEKPTETGFAGRLQRLLRDVRRVFGSRNWDVEFADDGRQCWLLQVRPLTRPVIRNEWFTYANHREILPPLPSPLMTSLIASCASDLFDYYRGFDARLPEHRPFIEVFAGRPFINLSLLTDMMRLWGLPTRLVTDAIGGRDIGAQGWRWGRLARSLPALMRLGWAQLRAPSAAHQCMAWLSGFGDAPPETDSFANCVRDLQKVYTALVREMFSLTQAMSGPLALLRRLGVLSALAARHETVTTRLLTDLDPLREYVQAHPHLTAALAEGRVPEDDGFQTLWQAYLARYGFRGVFESDIACPRYHEQPETLLRSLLAERPRQVPLPLPWLAWLVYPLWQQARRALAAREALRHTAMQTFDRIRRRMKRLAAQALQDGRLPAADDLWLLDIEELRQLDGGWCATPDFLAARRQAQATLAGYAFPDVFRRFDNFSAFLAVPAEGSRPAVLQGTGLTRGVVEGRAWVCHTPSVPPVSTEPLILVAPAVDAGWVPVFAGVAGVVVEIGGDLSHGSIVLRELGLPAVTNVRHVTRVIRTGDRIRVQAALGVVEILASESAVTSLASVGIRG</sequence>
<dbReference type="InterPro" id="IPR036637">
    <property type="entry name" value="Phosphohistidine_dom_sf"/>
</dbReference>
<dbReference type="InterPro" id="IPR002192">
    <property type="entry name" value="PPDK_AMP/ATP-bd"/>
</dbReference>
<feature type="domain" description="Pyruvate phosphate dikinase AMP/ATP-binding" evidence="2">
    <location>
        <begin position="81"/>
        <end position="184"/>
    </location>
</feature>
<dbReference type="Proteomes" id="UP000677668">
    <property type="component" value="Chromosome 2"/>
</dbReference>
<dbReference type="RefSeq" id="WP_211423631.1">
    <property type="nucleotide sequence ID" value="NZ_CP072643.1"/>
</dbReference>
<feature type="domain" description="PEP-utilising enzyme mobile" evidence="1">
    <location>
        <begin position="664"/>
        <end position="731"/>
    </location>
</feature>
<keyword evidence="4" id="KW-1185">Reference proteome</keyword>
<dbReference type="Gene3D" id="3.30.1490.20">
    <property type="entry name" value="ATP-grasp fold, A domain"/>
    <property type="match status" value="1"/>
</dbReference>
<gene>
    <name evidence="3" type="ORF">J8C05_11180</name>
</gene>
<dbReference type="PANTHER" id="PTHR43615">
    <property type="entry name" value="PHOSPHOENOLPYRUVATE SYNTHASE-RELATED"/>
    <property type="match status" value="1"/>
</dbReference>
<dbReference type="Gene3D" id="3.50.30.10">
    <property type="entry name" value="Phosphohistidine domain"/>
    <property type="match status" value="1"/>
</dbReference>
<protein>
    <recommendedName>
        <fullName evidence="5">Phosphoenolpyruvate synthase/pyruvate phosphate dikinase</fullName>
    </recommendedName>
</protein>
<dbReference type="Pfam" id="PF01326">
    <property type="entry name" value="PPDK_N"/>
    <property type="match status" value="1"/>
</dbReference>
<proteinExistence type="predicted"/>
<name>A0ABX8B775_9BACT</name>
<evidence type="ECO:0000313" key="3">
    <source>
        <dbReference type="EMBL" id="QUV95406.1"/>
    </source>
</evidence>
<evidence type="ECO:0000313" key="4">
    <source>
        <dbReference type="Proteomes" id="UP000677668"/>
    </source>
</evidence>
<evidence type="ECO:0008006" key="5">
    <source>
        <dbReference type="Google" id="ProtNLM"/>
    </source>
</evidence>
<organism evidence="3 4">
    <name type="scientific">Chloracidobacterium sp. N</name>
    <dbReference type="NCBI Taxonomy" id="2821540"/>
    <lineage>
        <taxon>Bacteria</taxon>
        <taxon>Pseudomonadati</taxon>
        <taxon>Acidobacteriota</taxon>
        <taxon>Terriglobia</taxon>
        <taxon>Terriglobales</taxon>
        <taxon>Acidobacteriaceae</taxon>
        <taxon>Chloracidobacterium</taxon>
        <taxon>Chloracidobacterium aggregatum</taxon>
    </lineage>
</organism>
<evidence type="ECO:0000259" key="2">
    <source>
        <dbReference type="Pfam" id="PF01326"/>
    </source>
</evidence>
<dbReference type="InterPro" id="IPR008279">
    <property type="entry name" value="PEP-util_enz_mobile_dom"/>
</dbReference>
<dbReference type="EMBL" id="CP072643">
    <property type="protein sequence ID" value="QUV95406.1"/>
    <property type="molecule type" value="Genomic_DNA"/>
</dbReference>
<dbReference type="SUPFAM" id="SSF52009">
    <property type="entry name" value="Phosphohistidine domain"/>
    <property type="match status" value="1"/>
</dbReference>
<dbReference type="SUPFAM" id="SSF56059">
    <property type="entry name" value="Glutathione synthetase ATP-binding domain-like"/>
    <property type="match status" value="1"/>
</dbReference>